<dbReference type="InterPro" id="IPR000432">
    <property type="entry name" value="DNA_mismatch_repair_MutS_C"/>
</dbReference>
<dbReference type="GO" id="GO:0016887">
    <property type="term" value="F:ATP hydrolysis activity"/>
    <property type="evidence" value="ECO:0007669"/>
    <property type="project" value="InterPro"/>
</dbReference>
<dbReference type="Proteomes" id="UP000016584">
    <property type="component" value="Unassembled WGS sequence"/>
</dbReference>
<dbReference type="SMART" id="SM00534">
    <property type="entry name" value="MUTSac"/>
    <property type="match status" value="1"/>
</dbReference>
<dbReference type="SUPFAM" id="SSF52540">
    <property type="entry name" value="P-loop containing nucleoside triphosphate hydrolases"/>
    <property type="match status" value="1"/>
</dbReference>
<evidence type="ECO:0000256" key="3">
    <source>
        <dbReference type="ARBA" id="ARBA00023125"/>
    </source>
</evidence>
<accession>U2H709</accession>
<dbReference type="eggNOG" id="COG1193">
    <property type="taxonomic scope" value="Bacteria"/>
</dbReference>
<dbReference type="STRING" id="1346330.M472_01775"/>
<protein>
    <recommendedName>
        <fullName evidence="8">DNA mismatch repair proteins mutS family domain-containing protein</fullName>
    </recommendedName>
</protein>
<reference evidence="6 7" key="1">
    <citation type="journal article" date="2013" name="Genome Announc.">
        <title>The Draft Genome Sequence of Sphingomonas paucimobilis Strain HER1398 (Proteobacteria), Host to the Giant PAU Phage, Indicates That It Is a Member of the Genus Sphingobacterium (Bacteroidetes).</title>
        <authorList>
            <person name="White R.A.III."/>
            <person name="Suttle C.A."/>
        </authorList>
    </citation>
    <scope>NUCLEOTIDE SEQUENCE [LARGE SCALE GENOMIC DNA]</scope>
    <source>
        <strain evidence="6 7">HER1398</strain>
    </source>
</reference>
<evidence type="ECO:0000259" key="5">
    <source>
        <dbReference type="SMART" id="SM00534"/>
    </source>
</evidence>
<dbReference type="AlphaFoldDB" id="U2H709"/>
<dbReference type="PANTHER" id="PTHR48466:SF2">
    <property type="entry name" value="OS10G0509000 PROTEIN"/>
    <property type="match status" value="1"/>
</dbReference>
<dbReference type="SUPFAM" id="SSF48334">
    <property type="entry name" value="DNA repair protein MutS, domain III"/>
    <property type="match status" value="1"/>
</dbReference>
<dbReference type="GO" id="GO:0045910">
    <property type="term" value="P:negative regulation of DNA recombination"/>
    <property type="evidence" value="ECO:0007669"/>
    <property type="project" value="InterPro"/>
</dbReference>
<keyword evidence="7" id="KW-1185">Reference proteome</keyword>
<dbReference type="PANTHER" id="PTHR48466">
    <property type="entry name" value="OS10G0509000 PROTEIN-RELATED"/>
    <property type="match status" value="1"/>
</dbReference>
<keyword evidence="1" id="KW-0547">Nucleotide-binding</keyword>
<dbReference type="NCBIfam" id="TIGR01069">
    <property type="entry name" value="mutS2"/>
    <property type="match status" value="1"/>
</dbReference>
<proteinExistence type="predicted"/>
<dbReference type="PIRSF" id="PIRSF005814">
    <property type="entry name" value="MutS_YshD"/>
    <property type="match status" value="1"/>
</dbReference>
<name>U2H709_9SPHI</name>
<sequence length="634" mass="70982">MLWSRLFILEFEMNIYPENFEEKLNFNAIREHIVAKCLSPLGEELVFAMSFSSDYETVTTYLAQTHEFVQIIQSKMDFPTAYFLDMRHILIGVERDLSVWLSAEEVGDLVNSLETITSIVDFFVLSTTEAVYPELKKLADKVAVFPTILEEGGKLLDKTGQIRDNASRDLATIRKRKIEAEKDVVRSIQTALRSAQSQGLVAKDVPIDMRGGHFLIPVNASNKRKIKGVVRDSSGSGKTFFIEPETVVEASRRLHELENDERREIARLLTVFTNLVRGELMALMHAYGFMGAIDFIRAKALFAIRINGVMPSMKNRPHIYWHQAIHPLLDMMLRQENKRAEPLGIYLTEEHRILIISGVNAGGKSLCLKTTALLQYMLQCGILVPVGKNAEGGIFERLFLDIGDGQSLESSLSTYTSHLTHMRNILSYHDDRSLILIDEFGGGTEPQVGGAIAETLLERFNSKRSFGLITTHFQNLKRYAYQTEGVRNAAMLYDLVGMRPLYKLAIGTAGSAFAFEVARRIGLPEDVLLEASHKVVDVDLVLTDPLEGVVTEVVQDTVETVGVQIAEEIFTDIIIVDNALKNNTIRSLKKGDKVRVKGQQIVGILMEIQGSLGKVAFGELQSNIKMIRLELASD</sequence>
<evidence type="ECO:0000313" key="7">
    <source>
        <dbReference type="Proteomes" id="UP000016584"/>
    </source>
</evidence>
<keyword evidence="3" id="KW-0238">DNA-binding</keyword>
<dbReference type="GO" id="GO:0030983">
    <property type="term" value="F:mismatched DNA binding"/>
    <property type="evidence" value="ECO:0007669"/>
    <property type="project" value="InterPro"/>
</dbReference>
<evidence type="ECO:0008006" key="8">
    <source>
        <dbReference type="Google" id="ProtNLM"/>
    </source>
</evidence>
<evidence type="ECO:0000256" key="2">
    <source>
        <dbReference type="ARBA" id="ARBA00022840"/>
    </source>
</evidence>
<dbReference type="GO" id="GO:0140664">
    <property type="term" value="F:ATP-dependent DNA damage sensor activity"/>
    <property type="evidence" value="ECO:0007669"/>
    <property type="project" value="InterPro"/>
</dbReference>
<dbReference type="InterPro" id="IPR007696">
    <property type="entry name" value="DNA_mismatch_repair_MutS_core"/>
</dbReference>
<dbReference type="GO" id="GO:0005524">
    <property type="term" value="F:ATP binding"/>
    <property type="evidence" value="ECO:0007669"/>
    <property type="project" value="UniProtKB-KW"/>
</dbReference>
<comment type="caution">
    <text evidence="6">The sequence shown here is derived from an EMBL/GenBank/DDBJ whole genome shotgun (WGS) entry which is preliminary data.</text>
</comment>
<dbReference type="InterPro" id="IPR005747">
    <property type="entry name" value="MutS2"/>
</dbReference>
<dbReference type="GO" id="GO:0006298">
    <property type="term" value="P:mismatch repair"/>
    <property type="evidence" value="ECO:0007669"/>
    <property type="project" value="InterPro"/>
</dbReference>
<feature type="domain" description="DNA mismatch repair protein MutS core" evidence="4">
    <location>
        <begin position="24"/>
        <end position="332"/>
    </location>
</feature>
<dbReference type="InterPro" id="IPR045076">
    <property type="entry name" value="MutS"/>
</dbReference>
<evidence type="ECO:0000313" key="6">
    <source>
        <dbReference type="EMBL" id="ERJ57486.1"/>
    </source>
</evidence>
<organism evidence="6 7">
    <name type="scientific">Sphingobacterium paucimobilis HER1398</name>
    <dbReference type="NCBI Taxonomy" id="1346330"/>
    <lineage>
        <taxon>Bacteria</taxon>
        <taxon>Pseudomonadati</taxon>
        <taxon>Bacteroidota</taxon>
        <taxon>Sphingobacteriia</taxon>
        <taxon>Sphingobacteriales</taxon>
        <taxon>Sphingobacteriaceae</taxon>
        <taxon>Sphingobacterium</taxon>
    </lineage>
</organism>
<dbReference type="InterPro" id="IPR036187">
    <property type="entry name" value="DNA_mismatch_repair_MutS_sf"/>
</dbReference>
<dbReference type="InterPro" id="IPR027417">
    <property type="entry name" value="P-loop_NTPase"/>
</dbReference>
<keyword evidence="2" id="KW-0067">ATP-binding</keyword>
<feature type="domain" description="DNA mismatch repair proteins mutS family" evidence="5">
    <location>
        <begin position="351"/>
        <end position="536"/>
    </location>
</feature>
<dbReference type="EMBL" id="ATDL01000022">
    <property type="protein sequence ID" value="ERJ57486.1"/>
    <property type="molecule type" value="Genomic_DNA"/>
</dbReference>
<dbReference type="PATRIC" id="fig|1346330.5.peg.4221"/>
<evidence type="ECO:0000259" key="4">
    <source>
        <dbReference type="SMART" id="SM00533"/>
    </source>
</evidence>
<evidence type="ECO:0000256" key="1">
    <source>
        <dbReference type="ARBA" id="ARBA00022741"/>
    </source>
</evidence>
<dbReference type="Pfam" id="PF00488">
    <property type="entry name" value="MutS_V"/>
    <property type="match status" value="1"/>
</dbReference>
<dbReference type="Gene3D" id="3.40.50.300">
    <property type="entry name" value="P-loop containing nucleotide triphosphate hydrolases"/>
    <property type="match status" value="1"/>
</dbReference>
<dbReference type="GO" id="GO:0004519">
    <property type="term" value="F:endonuclease activity"/>
    <property type="evidence" value="ECO:0007669"/>
    <property type="project" value="InterPro"/>
</dbReference>
<dbReference type="SMART" id="SM00533">
    <property type="entry name" value="MUTSd"/>
    <property type="match status" value="1"/>
</dbReference>
<gene>
    <name evidence="6" type="ORF">M472_01775</name>
</gene>